<dbReference type="PANTHER" id="PTHR41317:SF1">
    <property type="entry name" value="PD-(D_E)XK NUCLEASE FAMILY TRANSPOSASE"/>
    <property type="match status" value="1"/>
</dbReference>
<comment type="caution">
    <text evidence="1">The sequence shown here is derived from an EMBL/GenBank/DDBJ whole genome shotgun (WGS) entry which is preliminary data.</text>
</comment>
<reference evidence="1 2" key="1">
    <citation type="submission" date="2015-12" db="EMBL/GenBank/DDBJ databases">
        <title>Bacillus cereus Group isolate.</title>
        <authorList>
            <person name="Kovac J."/>
        </authorList>
    </citation>
    <scope>NUCLEOTIDE SEQUENCE [LARGE SCALE GENOMIC DNA]</scope>
    <source>
        <strain evidence="1 2">FSL K6-0073</strain>
    </source>
</reference>
<gene>
    <name evidence="1" type="ORF">AT268_31925</name>
</gene>
<evidence type="ECO:0000313" key="2">
    <source>
        <dbReference type="Proteomes" id="UP000075476"/>
    </source>
</evidence>
<dbReference type="Pfam" id="PF12784">
    <property type="entry name" value="PDDEXK_2"/>
    <property type="match status" value="1"/>
</dbReference>
<dbReference type="InterPro" id="IPR010106">
    <property type="entry name" value="RpnA"/>
</dbReference>
<name>A0A9X0MJT6_BACCE</name>
<evidence type="ECO:0008006" key="3">
    <source>
        <dbReference type="Google" id="ProtNLM"/>
    </source>
</evidence>
<sequence length="290" mass="34155">MEQFVGAKRLKPLNDFIFKKIFGENTDKDLLIGFLNSIVSFRIEDIEVREEKLTKESLVEKQGILDIKAITSKKERINVEVQLLNQYNMVHRTLFYWSKLYTENFKSGQNFKELSKTITINLLGFEMLELESYRSTFHLYEDTEKCILTDLLEIHFIELPKFDKIENKDYSNPLHRWLLFLKEDVPTEELEVLRGMDGLINKADNKLNYLSADDEVKREYELREKHLSDEKTRIEGAKAESKKEGIKEGKEAKAIEMAKKMLKKNKSVEEIAEFTELDMDVLEKLKQNLN</sequence>
<accession>A0A9X0MJT6</accession>
<proteinExistence type="predicted"/>
<organism evidence="1 2">
    <name type="scientific">Bacillus cereus</name>
    <dbReference type="NCBI Taxonomy" id="1396"/>
    <lineage>
        <taxon>Bacteria</taxon>
        <taxon>Bacillati</taxon>
        <taxon>Bacillota</taxon>
        <taxon>Bacilli</taxon>
        <taxon>Bacillales</taxon>
        <taxon>Bacillaceae</taxon>
        <taxon>Bacillus</taxon>
        <taxon>Bacillus cereus group</taxon>
    </lineage>
</organism>
<dbReference type="RefSeq" id="WP_061662451.1">
    <property type="nucleotide sequence ID" value="NZ_LOMO01000001.1"/>
</dbReference>
<dbReference type="EMBL" id="LOMO01000001">
    <property type="protein sequence ID" value="KXY51112.1"/>
    <property type="molecule type" value="Genomic_DNA"/>
</dbReference>
<dbReference type="AlphaFoldDB" id="A0A9X0MJT6"/>
<dbReference type="NCBIfam" id="TIGR01784">
    <property type="entry name" value="T_den_put_tspse"/>
    <property type="match status" value="1"/>
</dbReference>
<dbReference type="PANTHER" id="PTHR41317">
    <property type="entry name" value="PD-(D_E)XK NUCLEASE FAMILY TRANSPOSASE"/>
    <property type="match status" value="1"/>
</dbReference>
<protein>
    <recommendedName>
        <fullName evidence="3">Rpn family recombination-promoting nuclease/putative transposase</fullName>
    </recommendedName>
</protein>
<dbReference type="Proteomes" id="UP000075476">
    <property type="component" value="Unassembled WGS sequence"/>
</dbReference>
<evidence type="ECO:0000313" key="1">
    <source>
        <dbReference type="EMBL" id="KXY51112.1"/>
    </source>
</evidence>